<gene>
    <name evidence="2" type="ORF">M9Y10_023090</name>
</gene>
<sequence length="161" mass="18260">MRKTKNGSSPKKSIKKSNVLSSVDLHSICIRLNHIIERSNAIDNQLSLYEKQITRNQLTPISMQEDPISEYGNISPNSKSNLNISSPPTVSTKISFSDNTKLSPKSLSNTYQESPITIKTDNQISLKDLYDLMIEMKQQITEIARNQEVMQKEILQLKSSY</sequence>
<proteinExistence type="predicted"/>
<feature type="region of interest" description="Disordered" evidence="1">
    <location>
        <begin position="79"/>
        <end position="98"/>
    </location>
</feature>
<evidence type="ECO:0000313" key="2">
    <source>
        <dbReference type="EMBL" id="KAK8894653.1"/>
    </source>
</evidence>
<dbReference type="Proteomes" id="UP001470230">
    <property type="component" value="Unassembled WGS sequence"/>
</dbReference>
<organism evidence="2 3">
    <name type="scientific">Tritrichomonas musculus</name>
    <dbReference type="NCBI Taxonomy" id="1915356"/>
    <lineage>
        <taxon>Eukaryota</taxon>
        <taxon>Metamonada</taxon>
        <taxon>Parabasalia</taxon>
        <taxon>Tritrichomonadida</taxon>
        <taxon>Tritrichomonadidae</taxon>
        <taxon>Tritrichomonas</taxon>
    </lineage>
</organism>
<evidence type="ECO:0000256" key="1">
    <source>
        <dbReference type="SAM" id="MobiDB-lite"/>
    </source>
</evidence>
<accession>A0ABR2KU34</accession>
<reference evidence="2 3" key="1">
    <citation type="submission" date="2024-04" db="EMBL/GenBank/DDBJ databases">
        <title>Tritrichomonas musculus Genome.</title>
        <authorList>
            <person name="Alves-Ferreira E."/>
            <person name="Grigg M."/>
            <person name="Lorenzi H."/>
            <person name="Galac M."/>
        </authorList>
    </citation>
    <scope>NUCLEOTIDE SEQUENCE [LARGE SCALE GENOMIC DNA]</scope>
    <source>
        <strain evidence="2 3">EAF2021</strain>
    </source>
</reference>
<protein>
    <submittedName>
        <fullName evidence="2">Uncharacterized protein</fullName>
    </submittedName>
</protein>
<name>A0ABR2KU34_9EUKA</name>
<comment type="caution">
    <text evidence="2">The sequence shown here is derived from an EMBL/GenBank/DDBJ whole genome shotgun (WGS) entry which is preliminary data.</text>
</comment>
<dbReference type="EMBL" id="JAPFFF010000003">
    <property type="protein sequence ID" value="KAK8894653.1"/>
    <property type="molecule type" value="Genomic_DNA"/>
</dbReference>
<keyword evidence="3" id="KW-1185">Reference proteome</keyword>
<evidence type="ECO:0000313" key="3">
    <source>
        <dbReference type="Proteomes" id="UP001470230"/>
    </source>
</evidence>